<dbReference type="EMBL" id="JAUEPU010000005">
    <property type="protein sequence ID" value="KAK0502180.1"/>
    <property type="molecule type" value="Genomic_DNA"/>
</dbReference>
<dbReference type="Proteomes" id="UP001175228">
    <property type="component" value="Unassembled WGS sequence"/>
</dbReference>
<keyword evidence="1" id="KW-0812">Transmembrane</keyword>
<evidence type="ECO:0000256" key="1">
    <source>
        <dbReference type="SAM" id="Phobius"/>
    </source>
</evidence>
<protein>
    <submittedName>
        <fullName evidence="2">Uncharacterized protein</fullName>
    </submittedName>
</protein>
<gene>
    <name evidence="2" type="ORF">EDD18DRAFT_1100662</name>
</gene>
<name>A0AA39QFY2_9AGAR</name>
<feature type="transmembrane region" description="Helical" evidence="1">
    <location>
        <begin position="122"/>
        <end position="141"/>
    </location>
</feature>
<evidence type="ECO:0000313" key="2">
    <source>
        <dbReference type="EMBL" id="KAK0502180.1"/>
    </source>
</evidence>
<keyword evidence="1" id="KW-0472">Membrane</keyword>
<keyword evidence="3" id="KW-1185">Reference proteome</keyword>
<comment type="caution">
    <text evidence="2">The sequence shown here is derived from an EMBL/GenBank/DDBJ whole genome shotgun (WGS) entry which is preliminary data.</text>
</comment>
<organism evidence="2 3">
    <name type="scientific">Armillaria luteobubalina</name>
    <dbReference type="NCBI Taxonomy" id="153913"/>
    <lineage>
        <taxon>Eukaryota</taxon>
        <taxon>Fungi</taxon>
        <taxon>Dikarya</taxon>
        <taxon>Basidiomycota</taxon>
        <taxon>Agaricomycotina</taxon>
        <taxon>Agaricomycetes</taxon>
        <taxon>Agaricomycetidae</taxon>
        <taxon>Agaricales</taxon>
        <taxon>Marasmiineae</taxon>
        <taxon>Physalacriaceae</taxon>
        <taxon>Armillaria</taxon>
    </lineage>
</organism>
<keyword evidence="1" id="KW-1133">Transmembrane helix</keyword>
<proteinExistence type="predicted"/>
<reference evidence="2" key="1">
    <citation type="submission" date="2023-06" db="EMBL/GenBank/DDBJ databases">
        <authorList>
            <consortium name="Lawrence Berkeley National Laboratory"/>
            <person name="Ahrendt S."/>
            <person name="Sahu N."/>
            <person name="Indic B."/>
            <person name="Wong-Bajracharya J."/>
            <person name="Merenyi Z."/>
            <person name="Ke H.-M."/>
            <person name="Monk M."/>
            <person name="Kocsube S."/>
            <person name="Drula E."/>
            <person name="Lipzen A."/>
            <person name="Balint B."/>
            <person name="Henrissat B."/>
            <person name="Andreopoulos B."/>
            <person name="Martin F.M."/>
            <person name="Harder C.B."/>
            <person name="Rigling D."/>
            <person name="Ford K.L."/>
            <person name="Foster G.D."/>
            <person name="Pangilinan J."/>
            <person name="Papanicolaou A."/>
            <person name="Barry K."/>
            <person name="LaButti K."/>
            <person name="Viragh M."/>
            <person name="Koriabine M."/>
            <person name="Yan M."/>
            <person name="Riley R."/>
            <person name="Champramary S."/>
            <person name="Plett K.L."/>
            <person name="Tsai I.J."/>
            <person name="Slot J."/>
            <person name="Sipos G."/>
            <person name="Plett J."/>
            <person name="Nagy L.G."/>
            <person name="Grigoriev I.V."/>
        </authorList>
    </citation>
    <scope>NUCLEOTIDE SEQUENCE</scope>
    <source>
        <strain evidence="2">HWK02</strain>
    </source>
</reference>
<accession>A0AA39QFY2</accession>
<sequence length="144" mass="15495">MTGSGRADTGRESLCTDEKDQQAVILERIHAKDSCASCLVPESTPIASLFSYRNHGSEDSSQEVEAAGNIEAPVFMFGGCPPSSAGIPMPLLQDVQALFVHVLFKGGGLHINRYQKDYLKSIHITYVLVLGHSGALILLPIRKG</sequence>
<dbReference type="AlphaFoldDB" id="A0AA39QFY2"/>
<evidence type="ECO:0000313" key="3">
    <source>
        <dbReference type="Proteomes" id="UP001175228"/>
    </source>
</evidence>